<reference evidence="2" key="2">
    <citation type="submission" date="2014-03" db="EMBL/GenBank/DDBJ databases">
        <title>The Genome Annotation of Fusarium oxysporum PHW808.</title>
        <authorList>
            <consortium name="The Broad Institute Genomics Platform"/>
            <person name="Ma L.-J."/>
            <person name="Corby-Kistler H."/>
            <person name="Broz K."/>
            <person name="Gale L.R."/>
            <person name="Jonkers W."/>
            <person name="O'Donnell K."/>
            <person name="Ploetz R."/>
            <person name="Steinberg C."/>
            <person name="Schwartz D.C."/>
            <person name="VanEtten H."/>
            <person name="Zhou S."/>
            <person name="Young S.K."/>
            <person name="Zeng Q."/>
            <person name="Gargeya S."/>
            <person name="Fitzgerald M."/>
            <person name="Abouelleil A."/>
            <person name="Alvarado L."/>
            <person name="Chapman S.B."/>
            <person name="Gainer-Dewar J."/>
            <person name="Goldberg J."/>
            <person name="Griggs A."/>
            <person name="Gujja S."/>
            <person name="Hansen M."/>
            <person name="Howarth C."/>
            <person name="Imamovic A."/>
            <person name="Ireland A."/>
            <person name="Larimer J."/>
            <person name="McCowan C."/>
            <person name="Murphy C."/>
            <person name="Pearson M."/>
            <person name="Poon T.W."/>
            <person name="Priest M."/>
            <person name="Roberts A."/>
            <person name="Saif S."/>
            <person name="Shea T."/>
            <person name="Sykes S."/>
            <person name="Wortman J."/>
            <person name="Nusbaum C."/>
            <person name="Birren B."/>
        </authorList>
    </citation>
    <scope>NUCLEOTIDE SEQUENCE</scope>
    <source>
        <strain evidence="2">54008</strain>
    </source>
</reference>
<dbReference type="EMBL" id="KK033680">
    <property type="protein sequence ID" value="EXL65306.1"/>
    <property type="molecule type" value="Genomic_DNA"/>
</dbReference>
<accession>X0GZS3</accession>
<evidence type="ECO:0000313" key="2">
    <source>
        <dbReference type="EMBL" id="EXL65306.1"/>
    </source>
</evidence>
<sequence length="128" mass="13963">MRTVYDISSYDPIHVAAEALPTDNRLHITSLRITSSPRQISSVPLERQGHGATGTAHPNRGISKELKEAKGSDKAGAGPLQYNEVEAIPTVDGFVPQIVWKDYSLVLFLSTVHTGADEYKEAEEMTGQ</sequence>
<dbReference type="AlphaFoldDB" id="X0GZS3"/>
<evidence type="ECO:0000256" key="1">
    <source>
        <dbReference type="SAM" id="MobiDB-lite"/>
    </source>
</evidence>
<feature type="region of interest" description="Disordered" evidence="1">
    <location>
        <begin position="39"/>
        <end position="62"/>
    </location>
</feature>
<gene>
    <name evidence="2" type="ORF">FOPG_18458</name>
</gene>
<dbReference type="Proteomes" id="UP000030676">
    <property type="component" value="Unassembled WGS sequence"/>
</dbReference>
<proteinExistence type="predicted"/>
<organism evidence="2">
    <name type="scientific">Fusarium oxysporum f. sp. conglutinans race 2 54008</name>
    <dbReference type="NCBI Taxonomy" id="1089457"/>
    <lineage>
        <taxon>Eukaryota</taxon>
        <taxon>Fungi</taxon>
        <taxon>Dikarya</taxon>
        <taxon>Ascomycota</taxon>
        <taxon>Pezizomycotina</taxon>
        <taxon>Sordariomycetes</taxon>
        <taxon>Hypocreomycetidae</taxon>
        <taxon>Hypocreales</taxon>
        <taxon>Nectriaceae</taxon>
        <taxon>Fusarium</taxon>
        <taxon>Fusarium oxysporum species complex</taxon>
    </lineage>
</organism>
<protein>
    <submittedName>
        <fullName evidence="2">Uncharacterized protein</fullName>
    </submittedName>
</protein>
<dbReference type="HOGENOM" id="CLU_163497_0_0_1"/>
<name>X0GZS3_FUSOX</name>
<reference evidence="2" key="1">
    <citation type="submission" date="2011-11" db="EMBL/GenBank/DDBJ databases">
        <title>The Genome Sequence of Fusarium oxysporum PHW808.</title>
        <authorList>
            <consortium name="The Broad Institute Genome Sequencing Platform"/>
            <person name="Ma L.-J."/>
            <person name="Gale L.R."/>
            <person name="Schwartz D.C."/>
            <person name="Zhou S."/>
            <person name="Corby-Kistler H."/>
            <person name="Young S.K."/>
            <person name="Zeng Q."/>
            <person name="Gargeya S."/>
            <person name="Fitzgerald M."/>
            <person name="Haas B."/>
            <person name="Abouelleil A."/>
            <person name="Alvarado L."/>
            <person name="Arachchi H.M."/>
            <person name="Berlin A."/>
            <person name="Brown A."/>
            <person name="Chapman S.B."/>
            <person name="Chen Z."/>
            <person name="Dunbar C."/>
            <person name="Freedman E."/>
            <person name="Gearin G."/>
            <person name="Goldberg J."/>
            <person name="Griggs A."/>
            <person name="Gujja S."/>
            <person name="Heiman D."/>
            <person name="Howarth C."/>
            <person name="Larson L."/>
            <person name="Lui A."/>
            <person name="MacDonald P.J.P."/>
            <person name="Montmayeur A."/>
            <person name="Murphy C."/>
            <person name="Neiman D."/>
            <person name="Pearson M."/>
            <person name="Priest M."/>
            <person name="Roberts A."/>
            <person name="Saif S."/>
            <person name="Shea T."/>
            <person name="Shenoy N."/>
            <person name="Sisk P."/>
            <person name="Stolte C."/>
            <person name="Sykes S."/>
            <person name="Wortman J."/>
            <person name="Nusbaum C."/>
            <person name="Birren B."/>
        </authorList>
    </citation>
    <scope>NUCLEOTIDE SEQUENCE [LARGE SCALE GENOMIC DNA]</scope>
    <source>
        <strain evidence="2">54008</strain>
    </source>
</reference>